<proteinExistence type="predicted"/>
<dbReference type="RefSeq" id="WP_109322280.1">
    <property type="nucleotide sequence ID" value="NZ_CP029346.1"/>
</dbReference>
<sequence length="423" mass="47679">MNPDRPLKIVLLSYHNHNGGAAIACGRLHEALEKAGHNVTTLVQEKTGQDQTISLASSRWKKWMAFVRFVAERLYFARFERDKSIRFLFNPGIFGQDISQHPALQEADIIHLHWVNFGFLSIDSIEKILQLNKPVFWTLHDMWTFTGGCHHSGDCLGFEKDCGSCKFLAHPTPMDLSHQLWAKKVKQFQYPNLHIITCSNWLGNRAKASSILDGIEIKTIANPINLQVFKPSDQNLAKIQLGLNPEKSYLLFVAMRVSAPEKGFSYLRTALQQWAEKHPDLAQQTELLVVGEISDPDIMQSLALPIHTLGKIQDAFTMILAYQSAAMFITPSLEENLPNTIMEAMACGTPCIGFQVGGIPEMIDHQINGYVAQKLQAEDLCQGIDYIFPRSEALGLEARKKVETHYEASIIAQTHLEYYQTCL</sequence>
<dbReference type="PROSITE" id="PS51257">
    <property type="entry name" value="PROKAR_LIPOPROTEIN"/>
    <property type="match status" value="1"/>
</dbReference>
<name>A0A2S2DT10_9BACT</name>
<evidence type="ECO:0000313" key="3">
    <source>
        <dbReference type="Proteomes" id="UP000245468"/>
    </source>
</evidence>
<protein>
    <submittedName>
        <fullName evidence="2">N-acetyl-alpha-D-glucosaminyl L-malate synthase</fullName>
        <ecNumber evidence="2">2.4.1.-</ecNumber>
    </submittedName>
</protein>
<dbReference type="KEGG" id="psez:HME7025_00661"/>
<dbReference type="PANTHER" id="PTHR45947:SF13">
    <property type="entry name" value="TRANSFERASE"/>
    <property type="match status" value="1"/>
</dbReference>
<dbReference type="PANTHER" id="PTHR45947">
    <property type="entry name" value="SULFOQUINOVOSYL TRANSFERASE SQD2"/>
    <property type="match status" value="1"/>
</dbReference>
<keyword evidence="2" id="KW-0328">Glycosyltransferase</keyword>
<dbReference type="Gene3D" id="3.40.50.2000">
    <property type="entry name" value="Glycogen Phosphorylase B"/>
    <property type="match status" value="2"/>
</dbReference>
<dbReference type="AlphaFoldDB" id="A0A2S2DT10"/>
<evidence type="ECO:0000259" key="1">
    <source>
        <dbReference type="Pfam" id="PF13439"/>
    </source>
</evidence>
<dbReference type="Pfam" id="PF13692">
    <property type="entry name" value="Glyco_trans_1_4"/>
    <property type="match status" value="1"/>
</dbReference>
<dbReference type="EC" id="2.4.1.-" evidence="2"/>
<dbReference type="EMBL" id="CP029346">
    <property type="protein sequence ID" value="AWL08533.1"/>
    <property type="molecule type" value="Genomic_DNA"/>
</dbReference>
<dbReference type="InterPro" id="IPR050194">
    <property type="entry name" value="Glycosyltransferase_grp1"/>
</dbReference>
<accession>A0A2S2DT10</accession>
<dbReference type="Pfam" id="PF13439">
    <property type="entry name" value="Glyco_transf_4"/>
    <property type="match status" value="1"/>
</dbReference>
<keyword evidence="2" id="KW-0808">Transferase</keyword>
<keyword evidence="3" id="KW-1185">Reference proteome</keyword>
<dbReference type="SUPFAM" id="SSF53756">
    <property type="entry name" value="UDP-Glycosyltransferase/glycogen phosphorylase"/>
    <property type="match status" value="1"/>
</dbReference>
<dbReference type="OrthoDB" id="9768685at2"/>
<gene>
    <name evidence="2" type="ORF">HME7025_00661</name>
</gene>
<evidence type="ECO:0000313" key="2">
    <source>
        <dbReference type="EMBL" id="AWL08533.1"/>
    </source>
</evidence>
<dbReference type="Proteomes" id="UP000245468">
    <property type="component" value="Chromosome"/>
</dbReference>
<feature type="domain" description="Glycosyltransferase subfamily 4-like N-terminal" evidence="1">
    <location>
        <begin position="19"/>
        <end position="227"/>
    </location>
</feature>
<dbReference type="InterPro" id="IPR028098">
    <property type="entry name" value="Glyco_trans_4-like_N"/>
</dbReference>
<organism evidence="2 3">
    <name type="scientific">Aquirufa nivalisilvae</name>
    <dbReference type="NCBI Taxonomy" id="2516557"/>
    <lineage>
        <taxon>Bacteria</taxon>
        <taxon>Pseudomonadati</taxon>
        <taxon>Bacteroidota</taxon>
        <taxon>Cytophagia</taxon>
        <taxon>Cytophagales</taxon>
        <taxon>Flectobacillaceae</taxon>
        <taxon>Aquirufa</taxon>
    </lineage>
</organism>
<dbReference type="GO" id="GO:0016757">
    <property type="term" value="F:glycosyltransferase activity"/>
    <property type="evidence" value="ECO:0007669"/>
    <property type="project" value="UniProtKB-KW"/>
</dbReference>
<reference evidence="3" key="1">
    <citation type="submission" date="2018-05" db="EMBL/GenBank/DDBJ databases">
        <title>Pseudarcicella sp. HME7025 Genome sequencing and assembly.</title>
        <authorList>
            <person name="Kim H."/>
            <person name="Kang H."/>
            <person name="Joh K."/>
        </authorList>
    </citation>
    <scope>NUCLEOTIDE SEQUENCE [LARGE SCALE GENOMIC DNA]</scope>
    <source>
        <strain evidence="3">HME7025</strain>
    </source>
</reference>